<feature type="region of interest" description="Disordered" evidence="4">
    <location>
        <begin position="179"/>
        <end position="204"/>
    </location>
</feature>
<keyword evidence="2 3" id="KW-0802">TPR repeat</keyword>
<accession>A0A7C0X8A4</accession>
<feature type="repeat" description="TPR" evidence="3">
    <location>
        <begin position="36"/>
        <end position="69"/>
    </location>
</feature>
<dbReference type="InterPro" id="IPR050498">
    <property type="entry name" value="Ycf3"/>
</dbReference>
<sequence>MRARVEKDALKYLALGDYDRAIEEYKKLIKEGIENPEIFNSLGDAYLRKGDIPNALNNYWKALEKFEADGLPENAYALAKKISRYENSKRVYIKLAELSSLLGYHDEAVDYLNKCLDMGLGRNEIDRVMNSFRKVASEISKDMINEPRFERLFLKLQEIVEGFGDLSLAHGMGSEVLEEKTLEQIQEEEKKPEKRREEKEQVQKKKEIVPEKEVDIKTRAHLISLLVSIKENLGVSRSEDLRELVEEGKQLFTMGLYEAAISSFQKALSIEESPEIYAFLGRAFLERGEAELALMAFERGLELAVKVKDRVELNYWKGLAHEKRGEVRESLESLRKAYMLDRNFMEIQGKMEEISGKQRRRH</sequence>
<dbReference type="AlphaFoldDB" id="A0A7C0X8A4"/>
<dbReference type="Proteomes" id="UP000885931">
    <property type="component" value="Unassembled WGS sequence"/>
</dbReference>
<organism evidence="5">
    <name type="scientific">candidate division WOR-3 bacterium</name>
    <dbReference type="NCBI Taxonomy" id="2052148"/>
    <lineage>
        <taxon>Bacteria</taxon>
        <taxon>Bacteria division WOR-3</taxon>
    </lineage>
</organism>
<dbReference type="InterPro" id="IPR011990">
    <property type="entry name" value="TPR-like_helical_dom_sf"/>
</dbReference>
<dbReference type="Pfam" id="PF13432">
    <property type="entry name" value="TPR_16"/>
    <property type="match status" value="1"/>
</dbReference>
<protein>
    <submittedName>
        <fullName evidence="5">Tetratricopeptide repeat protein</fullName>
    </submittedName>
</protein>
<evidence type="ECO:0000256" key="3">
    <source>
        <dbReference type="PROSITE-ProRule" id="PRU00339"/>
    </source>
</evidence>
<gene>
    <name evidence="5" type="ORF">ENG67_01920</name>
</gene>
<evidence type="ECO:0000256" key="1">
    <source>
        <dbReference type="ARBA" id="ARBA00022737"/>
    </source>
</evidence>
<feature type="repeat" description="TPR" evidence="3">
    <location>
        <begin position="274"/>
        <end position="307"/>
    </location>
</feature>
<dbReference type="InterPro" id="IPR019734">
    <property type="entry name" value="TPR_rpt"/>
</dbReference>
<evidence type="ECO:0000256" key="2">
    <source>
        <dbReference type="ARBA" id="ARBA00022803"/>
    </source>
</evidence>
<dbReference type="PROSITE" id="PS50005">
    <property type="entry name" value="TPR"/>
    <property type="match status" value="2"/>
</dbReference>
<dbReference type="EMBL" id="DRBW01000073">
    <property type="protein sequence ID" value="HDM89946.1"/>
    <property type="molecule type" value="Genomic_DNA"/>
</dbReference>
<proteinExistence type="predicted"/>
<dbReference type="Pfam" id="PF13414">
    <property type="entry name" value="TPR_11"/>
    <property type="match status" value="1"/>
</dbReference>
<name>A0A7C0X8A4_UNCW3</name>
<comment type="caution">
    <text evidence="5">The sequence shown here is derived from an EMBL/GenBank/DDBJ whole genome shotgun (WGS) entry which is preliminary data.</text>
</comment>
<keyword evidence="1" id="KW-0677">Repeat</keyword>
<dbReference type="SMART" id="SM00028">
    <property type="entry name" value="TPR"/>
    <property type="match status" value="5"/>
</dbReference>
<reference evidence="5" key="1">
    <citation type="journal article" date="2020" name="mSystems">
        <title>Genome- and Community-Level Interaction Insights into Carbon Utilization and Element Cycling Functions of Hydrothermarchaeota in Hydrothermal Sediment.</title>
        <authorList>
            <person name="Zhou Z."/>
            <person name="Liu Y."/>
            <person name="Xu W."/>
            <person name="Pan J."/>
            <person name="Luo Z.H."/>
            <person name="Li M."/>
        </authorList>
    </citation>
    <scope>NUCLEOTIDE SEQUENCE [LARGE SCALE GENOMIC DNA]</scope>
    <source>
        <strain evidence="5">HyVt-237</strain>
    </source>
</reference>
<dbReference type="Gene3D" id="1.25.40.10">
    <property type="entry name" value="Tetratricopeptide repeat domain"/>
    <property type="match status" value="2"/>
</dbReference>
<dbReference type="SUPFAM" id="SSF48452">
    <property type="entry name" value="TPR-like"/>
    <property type="match status" value="2"/>
</dbReference>
<dbReference type="PANTHER" id="PTHR44858">
    <property type="entry name" value="TETRATRICOPEPTIDE REPEAT PROTEIN 6"/>
    <property type="match status" value="1"/>
</dbReference>
<evidence type="ECO:0000313" key="5">
    <source>
        <dbReference type="EMBL" id="HDM89946.1"/>
    </source>
</evidence>
<evidence type="ECO:0000256" key="4">
    <source>
        <dbReference type="SAM" id="MobiDB-lite"/>
    </source>
</evidence>
<dbReference type="Pfam" id="PF13181">
    <property type="entry name" value="TPR_8"/>
    <property type="match status" value="2"/>
</dbReference>
<dbReference type="PANTHER" id="PTHR44858:SF1">
    <property type="entry name" value="UDP-N-ACETYLGLUCOSAMINE--PEPTIDE N-ACETYLGLUCOSAMINYLTRANSFERASE SPINDLY-RELATED"/>
    <property type="match status" value="1"/>
</dbReference>